<dbReference type="EMBL" id="BPLQ01006393">
    <property type="protein sequence ID" value="GIY22038.1"/>
    <property type="molecule type" value="Genomic_DNA"/>
</dbReference>
<organism evidence="1 2">
    <name type="scientific">Caerostris darwini</name>
    <dbReference type="NCBI Taxonomy" id="1538125"/>
    <lineage>
        <taxon>Eukaryota</taxon>
        <taxon>Metazoa</taxon>
        <taxon>Ecdysozoa</taxon>
        <taxon>Arthropoda</taxon>
        <taxon>Chelicerata</taxon>
        <taxon>Arachnida</taxon>
        <taxon>Araneae</taxon>
        <taxon>Araneomorphae</taxon>
        <taxon>Entelegynae</taxon>
        <taxon>Araneoidea</taxon>
        <taxon>Araneidae</taxon>
        <taxon>Caerostris</taxon>
    </lineage>
</organism>
<sequence length="102" mass="11765">MSDLETTCTTLKWSRLMQVNTSKSKAKTLLITFFDSKAIKNFVVKFPLRMGHIRKCLDQFLKRMWYVRLDLGSLNGCLSHQKITLILILNNALISLAQQVHP</sequence>
<keyword evidence="2" id="KW-1185">Reference proteome</keyword>
<proteinExistence type="predicted"/>
<gene>
    <name evidence="1" type="ORF">CDAR_546281</name>
</gene>
<comment type="caution">
    <text evidence="1">The sequence shown here is derived from an EMBL/GenBank/DDBJ whole genome shotgun (WGS) entry which is preliminary data.</text>
</comment>
<dbReference type="AlphaFoldDB" id="A0AAV4RQ00"/>
<evidence type="ECO:0000313" key="2">
    <source>
        <dbReference type="Proteomes" id="UP001054837"/>
    </source>
</evidence>
<evidence type="ECO:0000313" key="1">
    <source>
        <dbReference type="EMBL" id="GIY22038.1"/>
    </source>
</evidence>
<reference evidence="1 2" key="1">
    <citation type="submission" date="2021-06" db="EMBL/GenBank/DDBJ databases">
        <title>Caerostris darwini draft genome.</title>
        <authorList>
            <person name="Kono N."/>
            <person name="Arakawa K."/>
        </authorList>
    </citation>
    <scope>NUCLEOTIDE SEQUENCE [LARGE SCALE GENOMIC DNA]</scope>
</reference>
<dbReference type="Proteomes" id="UP001054837">
    <property type="component" value="Unassembled WGS sequence"/>
</dbReference>
<name>A0AAV4RQ00_9ARAC</name>
<accession>A0AAV4RQ00</accession>
<protein>
    <submittedName>
        <fullName evidence="1">Uncharacterized protein</fullName>
    </submittedName>
</protein>